<evidence type="ECO:0000313" key="2">
    <source>
        <dbReference type="EMBL" id="KAJ8883623.1"/>
    </source>
</evidence>
<feature type="region of interest" description="Disordered" evidence="1">
    <location>
        <begin position="511"/>
        <end position="535"/>
    </location>
</feature>
<keyword evidence="3" id="KW-1185">Reference proteome</keyword>
<gene>
    <name evidence="2" type="ORF">PR048_015469</name>
</gene>
<organism evidence="2 3">
    <name type="scientific">Dryococelus australis</name>
    <dbReference type="NCBI Taxonomy" id="614101"/>
    <lineage>
        <taxon>Eukaryota</taxon>
        <taxon>Metazoa</taxon>
        <taxon>Ecdysozoa</taxon>
        <taxon>Arthropoda</taxon>
        <taxon>Hexapoda</taxon>
        <taxon>Insecta</taxon>
        <taxon>Pterygota</taxon>
        <taxon>Neoptera</taxon>
        <taxon>Polyneoptera</taxon>
        <taxon>Phasmatodea</taxon>
        <taxon>Verophasmatodea</taxon>
        <taxon>Anareolatae</taxon>
        <taxon>Phasmatidae</taxon>
        <taxon>Eurycanthinae</taxon>
        <taxon>Dryococelus</taxon>
    </lineage>
</organism>
<evidence type="ECO:0000256" key="1">
    <source>
        <dbReference type="SAM" id="MobiDB-lite"/>
    </source>
</evidence>
<evidence type="ECO:0000313" key="3">
    <source>
        <dbReference type="Proteomes" id="UP001159363"/>
    </source>
</evidence>
<proteinExistence type="predicted"/>
<feature type="compositionally biased region" description="Basic and acidic residues" evidence="1">
    <location>
        <begin position="517"/>
        <end position="530"/>
    </location>
</feature>
<name>A0ABQ9HH17_9NEOP</name>
<feature type="compositionally biased region" description="Basic residues" evidence="1">
    <location>
        <begin position="277"/>
        <end position="289"/>
    </location>
</feature>
<feature type="region of interest" description="Disordered" evidence="1">
    <location>
        <begin position="277"/>
        <end position="296"/>
    </location>
</feature>
<accession>A0ABQ9HH17</accession>
<sequence length="655" mass="73214">MRRQASVGYPPRSPGLTVLDVYVRGTLKNTVNTPQSHEIRSCDRLPQRRALTRPTFSSCPFRFKPSKASWLVGDTHMLHCDFFTFPSVRRRAAAWYILHAIGFLVDLSKPVTVQDFVQLLRQDSRGSLTSHPWNPQLDPSFGRARFLRDEFLEWGVWQAMPIMMKLFRNFWSLGATVAERLACSPPTNANRVQSPSGSLPDFRMWELCRTMPLVGGFSRGPPILSRTTELEVPIPSELWMCVLFSDVSKIYPVKVGDVIALLFEINSALMARTRIHSAKHHQNGLHHSPRQPAAQPVGNLPKQAVANQAQGLLPQPLAANQRTGTLTSKELPRHFVSVFSSTVRLRSVASDTEVEAVRNRREKLQIMMMRGSLFPCATNQKSRPAPSQPPSPTTQRTLPHIALPKVWIHSCTKYSPVYRLREPASRMARSAMHVAVGSYLQRGRAFVYILSKRFVIALFIYGDQPTYLEISLRKDNIAQTSPLRITRMNSSLVIYKTTIFTQVREVSTGQRRNAGVGKREIPEKTRESMRKSGSGPAGNLTRFALVGGETRHFEGRGGAEARALASHQGELGSIPGRVTPGFPHVGLVPDDATGRRVSSGISRFLRPCVPSPLHINLISPSSALRTPLLIFAPLHLPLRNPGRELELRKLFLPNS</sequence>
<dbReference type="EMBL" id="JARBHB010000005">
    <property type="protein sequence ID" value="KAJ8883623.1"/>
    <property type="molecule type" value="Genomic_DNA"/>
</dbReference>
<reference evidence="2 3" key="1">
    <citation type="submission" date="2023-02" db="EMBL/GenBank/DDBJ databases">
        <title>LHISI_Scaffold_Assembly.</title>
        <authorList>
            <person name="Stuart O.P."/>
            <person name="Cleave R."/>
            <person name="Magrath M.J.L."/>
            <person name="Mikheyev A.S."/>
        </authorList>
    </citation>
    <scope>NUCLEOTIDE SEQUENCE [LARGE SCALE GENOMIC DNA]</scope>
    <source>
        <strain evidence="2">Daus_M_001</strain>
        <tissue evidence="2">Leg muscle</tissue>
    </source>
</reference>
<comment type="caution">
    <text evidence="2">The sequence shown here is derived from an EMBL/GenBank/DDBJ whole genome shotgun (WGS) entry which is preliminary data.</text>
</comment>
<protein>
    <submittedName>
        <fullName evidence="2">Uncharacterized protein</fullName>
    </submittedName>
</protein>
<dbReference type="Proteomes" id="UP001159363">
    <property type="component" value="Chromosome 4"/>
</dbReference>